<name>A0ABX6ITB4_9CHLA</name>
<dbReference type="Proteomes" id="UP000512184">
    <property type="component" value="Chromosome"/>
</dbReference>
<keyword evidence="1" id="KW-0808">Transferase</keyword>
<evidence type="ECO:0000313" key="2">
    <source>
        <dbReference type="Proteomes" id="UP000512184"/>
    </source>
</evidence>
<dbReference type="GO" id="GO:0004765">
    <property type="term" value="F:shikimate kinase activity"/>
    <property type="evidence" value="ECO:0007669"/>
    <property type="project" value="UniProtKB-EC"/>
</dbReference>
<proteinExistence type="predicted"/>
<accession>A0ABX6ITB4</accession>
<evidence type="ECO:0000313" key="1">
    <source>
        <dbReference type="EMBL" id="QHP83570.1"/>
    </source>
</evidence>
<keyword evidence="1" id="KW-0418">Kinase</keyword>
<sequence>MHCEKTLLVLLDLPISLLCQRLRKKTLPERLKNVPSLEEALSQRLEKLRQLTSNIFSLQTSSQDMLEICHNFCVRFLNTEEIFYA</sequence>
<organism evidence="1 2">
    <name type="scientific">Chlamydia suis</name>
    <dbReference type="NCBI Taxonomy" id="83559"/>
    <lineage>
        <taxon>Bacteria</taxon>
        <taxon>Pseudomonadati</taxon>
        <taxon>Chlamydiota</taxon>
        <taxon>Chlamydiia</taxon>
        <taxon>Chlamydiales</taxon>
        <taxon>Chlamydiaceae</taxon>
        <taxon>Chlamydia/Chlamydophila group</taxon>
        <taxon>Chlamydia</taxon>
    </lineage>
</organism>
<protein>
    <submittedName>
        <fullName evidence="1">Shikimate kinase I</fullName>
        <ecNumber evidence="1">2.7.1.71</ecNumber>
    </submittedName>
</protein>
<reference evidence="1" key="1">
    <citation type="submission" date="2019-01" db="EMBL/GenBank/DDBJ databases">
        <title>Whole genome sequencing and annotation enables comparative genome analysis that reveals unique features of the Chlamydia suis R19 Genome.</title>
        <authorList>
            <person name="Dimond Z.E."/>
        </authorList>
    </citation>
    <scope>NUCLEOTIDE SEQUENCE [LARGE SCALE GENOMIC DNA]</scope>
    <source>
        <strain evidence="1">R19</strain>
    </source>
</reference>
<gene>
    <name evidence="1" type="primary">aroL</name>
    <name evidence="1" type="ORF">Chls_695</name>
</gene>
<keyword evidence="2" id="KW-1185">Reference proteome</keyword>
<dbReference type="EC" id="2.7.1.71" evidence="1"/>
<dbReference type="EMBL" id="CP035278">
    <property type="protein sequence ID" value="QHP83570.1"/>
    <property type="molecule type" value="Genomic_DNA"/>
</dbReference>